<evidence type="ECO:0000313" key="3">
    <source>
        <dbReference type="Proteomes" id="UP001500542"/>
    </source>
</evidence>
<feature type="transmembrane region" description="Helical" evidence="1">
    <location>
        <begin position="156"/>
        <end position="177"/>
    </location>
</feature>
<dbReference type="Proteomes" id="UP001500542">
    <property type="component" value="Unassembled WGS sequence"/>
</dbReference>
<name>A0ABP4ADA3_9ACTN</name>
<dbReference type="EMBL" id="BAAAHK010000004">
    <property type="protein sequence ID" value="GAA0933475.1"/>
    <property type="molecule type" value="Genomic_DNA"/>
</dbReference>
<feature type="transmembrane region" description="Helical" evidence="1">
    <location>
        <begin position="32"/>
        <end position="51"/>
    </location>
</feature>
<evidence type="ECO:0000313" key="2">
    <source>
        <dbReference type="EMBL" id="GAA0933475.1"/>
    </source>
</evidence>
<keyword evidence="1" id="KW-0812">Transmembrane</keyword>
<accession>A0ABP4ADA3</accession>
<reference evidence="3" key="1">
    <citation type="journal article" date="2019" name="Int. J. Syst. Evol. Microbiol.">
        <title>The Global Catalogue of Microorganisms (GCM) 10K type strain sequencing project: providing services to taxonomists for standard genome sequencing and annotation.</title>
        <authorList>
            <consortium name="The Broad Institute Genomics Platform"/>
            <consortium name="The Broad Institute Genome Sequencing Center for Infectious Disease"/>
            <person name="Wu L."/>
            <person name="Ma J."/>
        </authorList>
    </citation>
    <scope>NUCLEOTIDE SEQUENCE [LARGE SCALE GENOMIC DNA]</scope>
    <source>
        <strain evidence="3">JCM 10977</strain>
    </source>
</reference>
<feature type="transmembrane region" description="Helical" evidence="1">
    <location>
        <begin position="184"/>
        <end position="206"/>
    </location>
</feature>
<feature type="transmembrane region" description="Helical" evidence="1">
    <location>
        <begin position="230"/>
        <end position="250"/>
    </location>
</feature>
<keyword evidence="3" id="KW-1185">Reference proteome</keyword>
<feature type="transmembrane region" description="Helical" evidence="1">
    <location>
        <begin position="111"/>
        <end position="136"/>
    </location>
</feature>
<evidence type="ECO:0000256" key="1">
    <source>
        <dbReference type="SAM" id="Phobius"/>
    </source>
</evidence>
<comment type="caution">
    <text evidence="2">The sequence shown here is derived from an EMBL/GenBank/DDBJ whole genome shotgun (WGS) entry which is preliminary data.</text>
</comment>
<protein>
    <submittedName>
        <fullName evidence="2">ABC transporter permease</fullName>
    </submittedName>
</protein>
<feature type="transmembrane region" description="Helical" evidence="1">
    <location>
        <begin position="71"/>
        <end position="90"/>
    </location>
</feature>
<organism evidence="2 3">
    <name type="scientific">Kribbella koreensis</name>
    <dbReference type="NCBI Taxonomy" id="57909"/>
    <lineage>
        <taxon>Bacteria</taxon>
        <taxon>Bacillati</taxon>
        <taxon>Actinomycetota</taxon>
        <taxon>Actinomycetes</taxon>
        <taxon>Propionibacteriales</taxon>
        <taxon>Kribbellaceae</taxon>
        <taxon>Kribbella</taxon>
    </lineage>
</organism>
<sequence length="262" mass="27428">MTPQAPPVTGLQVFARTCSAEWLRLWTVKATWWFLAVAASIMVALGAVAGLDTGGDAPPPPDATAWTAAHFTVLPALFLFLALVLTAVTSDYATGGIIPTLQWTPRRTTLFLARTLVTAGTATVLGTLLALASALAAFTGAHPLLGLPLAEGIDTLATIAFVFAAGTALAAGLGFILRNTAGSLVAIFLLILLLPLVLPQFGYHWLTTIADLLPGSRAVFLLNGEPTDRGFTHTSSVVVMLAWSTTALLLGHLRLRHTDANP</sequence>
<gene>
    <name evidence="2" type="ORF">GCM10009554_18670</name>
</gene>
<keyword evidence="1" id="KW-1133">Transmembrane helix</keyword>
<keyword evidence="1" id="KW-0472">Membrane</keyword>
<dbReference type="RefSeq" id="WP_343966999.1">
    <property type="nucleotide sequence ID" value="NZ_BAAAHK010000004.1"/>
</dbReference>
<proteinExistence type="predicted"/>